<name>A0A6J5M1V2_9CAUD</name>
<gene>
    <name evidence="5" type="ORF">UFOVP395_69</name>
</gene>
<dbReference type="InterPro" id="IPR050822">
    <property type="entry name" value="Cerebellin_Synaptic_Org"/>
</dbReference>
<protein>
    <submittedName>
        <fullName evidence="5">C1q domain containing protein</fullName>
    </submittedName>
</protein>
<dbReference type="PANTHER" id="PTHR22923">
    <property type="entry name" value="CEREBELLIN-RELATED"/>
    <property type="match status" value="1"/>
</dbReference>
<reference evidence="5" key="1">
    <citation type="submission" date="2020-04" db="EMBL/GenBank/DDBJ databases">
        <authorList>
            <person name="Chiriac C."/>
            <person name="Salcher M."/>
            <person name="Ghai R."/>
            <person name="Kavagutti S V."/>
        </authorList>
    </citation>
    <scope>NUCLEOTIDE SEQUENCE</scope>
</reference>
<evidence type="ECO:0000256" key="1">
    <source>
        <dbReference type="ARBA" id="ARBA00004613"/>
    </source>
</evidence>
<dbReference type="PROSITE" id="PS50871">
    <property type="entry name" value="C1Q"/>
    <property type="match status" value="1"/>
</dbReference>
<feature type="domain" description="C1q" evidence="4">
    <location>
        <begin position="518"/>
        <end position="651"/>
    </location>
</feature>
<evidence type="ECO:0000256" key="3">
    <source>
        <dbReference type="ARBA" id="ARBA00022729"/>
    </source>
</evidence>
<organism evidence="5">
    <name type="scientific">uncultured Caudovirales phage</name>
    <dbReference type="NCBI Taxonomy" id="2100421"/>
    <lineage>
        <taxon>Viruses</taxon>
        <taxon>Duplodnaviria</taxon>
        <taxon>Heunggongvirae</taxon>
        <taxon>Uroviricota</taxon>
        <taxon>Caudoviricetes</taxon>
        <taxon>Peduoviridae</taxon>
        <taxon>Maltschvirus</taxon>
        <taxon>Maltschvirus maltsch</taxon>
    </lineage>
</organism>
<comment type="subcellular location">
    <subcellularLocation>
        <location evidence="1">Secreted</location>
    </subcellularLocation>
</comment>
<evidence type="ECO:0000256" key="2">
    <source>
        <dbReference type="ARBA" id="ARBA00022525"/>
    </source>
</evidence>
<dbReference type="PANTHER" id="PTHR22923:SF116">
    <property type="entry name" value="C1Q DOMAIN-CONTAINING PROTEIN"/>
    <property type="match status" value="1"/>
</dbReference>
<dbReference type="Gene3D" id="2.60.120.40">
    <property type="match status" value="1"/>
</dbReference>
<keyword evidence="3" id="KW-0732">Signal</keyword>
<accession>A0A6J5M1V2</accession>
<sequence>MTETRSLSRFASIANAAFNSMTANSTAVTSMTVGGVALNANGVASNTYTIGTAAYFVANGNLGIGTTSPGSALDVNGNIAVTGAARRITSDMSSANTLVRFALQTSTTNGDTGVYVLPNGTATTSGFLLFANSNPSNTSAAIVATTSTEFLISSSRSGTGTFLPMTFSAGGSERMRLDTSGRLLVGSTSARASLFNSTFTAPVQIEGTTSDNSSLLIVRNTDTAAGGSFLILGRARGTAVGSTTAVQASDAIGSLSFQAFDGSEFVEAARIQVVVDGTPGANDMPGGMVFTTTADGAAAATERMRITATGNVGIGTSSPDTRLTVFSSSGVQIAASDGTVSQRVGYCGFGLAFSGTSSNHSYALLTNDTERMRITAAGNIGIGTSSPGLGLTVERDNGNGWGAWFGANTSSDRVGLGVRNSRASIQGFNSSGFGADLVLQPDSGNVGVGTPSPAAAKLVVLTLPNSPSLVLTDATQSTLTIKHEATNLLTYEVAGSAVQRWVSNSVERMRIDALGRVTMPNQPAFIAYGGSGLTTTGSVQTALFSVGPVNVGSHYNSGTGRFTAPVAGNYYFSCTIAQSGTATGPVAYLAKNNGQVSHAAIAYSTAYNNATVCAVINLAVNDFVSVNIIGFNSSFSFIDFGYSGFTGYLIG</sequence>
<keyword evidence="2" id="KW-0964">Secreted</keyword>
<dbReference type="SMART" id="SM00110">
    <property type="entry name" value="C1Q"/>
    <property type="match status" value="1"/>
</dbReference>
<dbReference type="InterPro" id="IPR008983">
    <property type="entry name" value="Tumour_necrosis_fac-like_dom"/>
</dbReference>
<proteinExistence type="predicted"/>
<evidence type="ECO:0000259" key="4">
    <source>
        <dbReference type="PROSITE" id="PS50871"/>
    </source>
</evidence>
<dbReference type="GO" id="GO:0005576">
    <property type="term" value="C:extracellular region"/>
    <property type="evidence" value="ECO:0007669"/>
    <property type="project" value="UniProtKB-SubCell"/>
</dbReference>
<dbReference type="EMBL" id="LR796380">
    <property type="protein sequence ID" value="CAB4140734.1"/>
    <property type="molecule type" value="Genomic_DNA"/>
</dbReference>
<dbReference type="InterPro" id="IPR001073">
    <property type="entry name" value="C1q_dom"/>
</dbReference>
<dbReference type="SUPFAM" id="SSF49842">
    <property type="entry name" value="TNF-like"/>
    <property type="match status" value="1"/>
</dbReference>
<dbReference type="Pfam" id="PF00386">
    <property type="entry name" value="C1q"/>
    <property type="match status" value="1"/>
</dbReference>
<evidence type="ECO:0000313" key="5">
    <source>
        <dbReference type="EMBL" id="CAB4140734.1"/>
    </source>
</evidence>